<dbReference type="OrthoDB" id="211174at2"/>
<keyword evidence="2" id="KW-1185">Reference proteome</keyword>
<comment type="caution">
    <text evidence="1">The sequence shown here is derived from an EMBL/GenBank/DDBJ whole genome shotgun (WGS) entry which is preliminary data.</text>
</comment>
<accession>A0A4R0PBD7</accession>
<organism evidence="1 2">
    <name type="scientific">Oricola cellulosilytica</name>
    <dbReference type="NCBI Taxonomy" id="1429082"/>
    <lineage>
        <taxon>Bacteria</taxon>
        <taxon>Pseudomonadati</taxon>
        <taxon>Pseudomonadota</taxon>
        <taxon>Alphaproteobacteria</taxon>
        <taxon>Hyphomicrobiales</taxon>
        <taxon>Ahrensiaceae</taxon>
        <taxon>Oricola</taxon>
    </lineage>
</organism>
<protein>
    <submittedName>
        <fullName evidence="1">DUF2459 domain-containing protein</fullName>
    </submittedName>
</protein>
<proteinExistence type="predicted"/>
<dbReference type="Proteomes" id="UP000291301">
    <property type="component" value="Unassembled WGS sequence"/>
</dbReference>
<name>A0A4R0PBD7_9HYPH</name>
<dbReference type="EMBL" id="SJST01000003">
    <property type="protein sequence ID" value="TCD14572.1"/>
    <property type="molecule type" value="Genomic_DNA"/>
</dbReference>
<evidence type="ECO:0000313" key="2">
    <source>
        <dbReference type="Proteomes" id="UP000291301"/>
    </source>
</evidence>
<reference evidence="1 2" key="1">
    <citation type="journal article" date="2015" name="Antonie Van Leeuwenhoek">
        <title>Oricola cellulosilytica gen. nov., sp. nov., a cellulose-degrading bacterium of the family Phyllobacteriaceae isolated from surface seashore water, and emended descriptions of Mesorhizobium loti and Phyllobacterium myrsinacearum.</title>
        <authorList>
            <person name="Hameed A."/>
            <person name="Shahina M."/>
            <person name="Lai W.A."/>
            <person name="Lin S.Y."/>
            <person name="Young L.S."/>
            <person name="Liu Y.C."/>
            <person name="Hsu Y.H."/>
            <person name="Young C.C."/>
        </authorList>
    </citation>
    <scope>NUCLEOTIDE SEQUENCE [LARGE SCALE GENOMIC DNA]</scope>
    <source>
        <strain evidence="1 2">KCTC 52183</strain>
    </source>
</reference>
<evidence type="ECO:0000313" key="1">
    <source>
        <dbReference type="EMBL" id="TCD14572.1"/>
    </source>
</evidence>
<dbReference type="Pfam" id="PF09601">
    <property type="entry name" value="DUF2459"/>
    <property type="match status" value="1"/>
</dbReference>
<dbReference type="AlphaFoldDB" id="A0A4R0PBD7"/>
<gene>
    <name evidence="1" type="ORF">E0D97_11025</name>
</gene>
<dbReference type="RefSeq" id="WP_131568732.1">
    <property type="nucleotide sequence ID" value="NZ_JAINFK010000009.1"/>
</dbReference>
<sequence>MLRRTFGVLVAVLALFVAVVIAGAIPVPAASSSVDGRPGGEVVRIYVLSNGFHSDIALPADGGETLGSLGLNGSDYPVEIERVRYWAFGWGSRTAYTSLRELSDLSIGIALRALAFDETVMHVLPLKDLEVGPGVYAYDLTGDAYAALLERIREAFGENAQIIPDITQGFGDRFYLGSGRFSPWRACNVWTGEQLRATGIGVGLWTPFAQSLEFGLERTATQTPSMQ</sequence>
<dbReference type="InterPro" id="IPR011727">
    <property type="entry name" value="CHP02117"/>
</dbReference>